<evidence type="ECO:0000256" key="4">
    <source>
        <dbReference type="PROSITE-ProRule" id="PRU00335"/>
    </source>
</evidence>
<keyword evidence="1" id="KW-0805">Transcription regulation</keyword>
<accession>A0A4R6P216</accession>
<feature type="domain" description="HTH tetR-type" evidence="6">
    <location>
        <begin position="20"/>
        <end position="80"/>
    </location>
</feature>
<dbReference type="InterPro" id="IPR009057">
    <property type="entry name" value="Homeodomain-like_sf"/>
</dbReference>
<keyword evidence="8" id="KW-1185">Reference proteome</keyword>
<keyword evidence="3" id="KW-0804">Transcription</keyword>
<feature type="DNA-binding region" description="H-T-H motif" evidence="4">
    <location>
        <begin position="43"/>
        <end position="62"/>
    </location>
</feature>
<proteinExistence type="predicted"/>
<dbReference type="FunFam" id="1.10.10.60:FF:000141">
    <property type="entry name" value="TetR family transcriptional regulator"/>
    <property type="match status" value="1"/>
</dbReference>
<name>A0A4R6P216_NOCIG</name>
<evidence type="ECO:0000259" key="6">
    <source>
        <dbReference type="PROSITE" id="PS50977"/>
    </source>
</evidence>
<sequence>MSTSATRSTGPGGRPPGGDPGKRRAILDAAIDTFLRDGYERATLDVIAERAGVAKQTAYNHFGDKQTLFLAAVEHERAQVATTFGTAIAGSDRTDVTAALVEIGHRVLRVLLDERASALRRLIISEVARIPSLRPACADGEPKQLVAQIADLLRSRSELDVEDPATAARQFVSLLVQQGLHASMYGTIPLPRTEAETICTEAANLIVRAFRTDPGPSPSLPAAE</sequence>
<dbReference type="RefSeq" id="WP_067494404.1">
    <property type="nucleotide sequence ID" value="NZ_SNXK01000009.1"/>
</dbReference>
<dbReference type="InterPro" id="IPR001647">
    <property type="entry name" value="HTH_TetR"/>
</dbReference>
<dbReference type="PRINTS" id="PR00455">
    <property type="entry name" value="HTHTETR"/>
</dbReference>
<dbReference type="GO" id="GO:0003700">
    <property type="term" value="F:DNA-binding transcription factor activity"/>
    <property type="evidence" value="ECO:0007669"/>
    <property type="project" value="TreeGrafter"/>
</dbReference>
<dbReference type="Pfam" id="PF00440">
    <property type="entry name" value="TetR_N"/>
    <property type="match status" value="1"/>
</dbReference>
<dbReference type="Gene3D" id="1.10.357.10">
    <property type="entry name" value="Tetracycline Repressor, domain 2"/>
    <property type="match status" value="1"/>
</dbReference>
<keyword evidence="2 4" id="KW-0238">DNA-binding</keyword>
<evidence type="ECO:0000256" key="1">
    <source>
        <dbReference type="ARBA" id="ARBA00023015"/>
    </source>
</evidence>
<dbReference type="PANTHER" id="PTHR30055">
    <property type="entry name" value="HTH-TYPE TRANSCRIPTIONAL REGULATOR RUTR"/>
    <property type="match status" value="1"/>
</dbReference>
<dbReference type="EMBL" id="SNXK01000009">
    <property type="protein sequence ID" value="TDP31033.1"/>
    <property type="molecule type" value="Genomic_DNA"/>
</dbReference>
<evidence type="ECO:0000256" key="5">
    <source>
        <dbReference type="SAM" id="MobiDB-lite"/>
    </source>
</evidence>
<organism evidence="7 8">
    <name type="scientific">Nocardia ignorata</name>
    <dbReference type="NCBI Taxonomy" id="145285"/>
    <lineage>
        <taxon>Bacteria</taxon>
        <taxon>Bacillati</taxon>
        <taxon>Actinomycetota</taxon>
        <taxon>Actinomycetes</taxon>
        <taxon>Mycobacteriales</taxon>
        <taxon>Nocardiaceae</taxon>
        <taxon>Nocardia</taxon>
    </lineage>
</organism>
<dbReference type="AlphaFoldDB" id="A0A4R6P216"/>
<evidence type="ECO:0000256" key="3">
    <source>
        <dbReference type="ARBA" id="ARBA00023163"/>
    </source>
</evidence>
<evidence type="ECO:0000313" key="8">
    <source>
        <dbReference type="Proteomes" id="UP000295087"/>
    </source>
</evidence>
<dbReference type="InterPro" id="IPR050109">
    <property type="entry name" value="HTH-type_TetR-like_transc_reg"/>
</dbReference>
<dbReference type="InterPro" id="IPR039536">
    <property type="entry name" value="TetR_C_Proteobacteria"/>
</dbReference>
<gene>
    <name evidence="7" type="ORF">DFR75_1092</name>
</gene>
<dbReference type="Proteomes" id="UP000295087">
    <property type="component" value="Unassembled WGS sequence"/>
</dbReference>
<dbReference type="Pfam" id="PF14246">
    <property type="entry name" value="TetR_C_7"/>
    <property type="match status" value="1"/>
</dbReference>
<comment type="caution">
    <text evidence="7">The sequence shown here is derived from an EMBL/GenBank/DDBJ whole genome shotgun (WGS) entry which is preliminary data.</text>
</comment>
<evidence type="ECO:0000313" key="7">
    <source>
        <dbReference type="EMBL" id="TDP31033.1"/>
    </source>
</evidence>
<dbReference type="PANTHER" id="PTHR30055:SF146">
    <property type="entry name" value="HTH-TYPE TRANSCRIPTIONAL DUAL REGULATOR CECR"/>
    <property type="match status" value="1"/>
</dbReference>
<evidence type="ECO:0000256" key="2">
    <source>
        <dbReference type="ARBA" id="ARBA00023125"/>
    </source>
</evidence>
<feature type="region of interest" description="Disordered" evidence="5">
    <location>
        <begin position="1"/>
        <end position="23"/>
    </location>
</feature>
<dbReference type="PROSITE" id="PS50977">
    <property type="entry name" value="HTH_TETR_2"/>
    <property type="match status" value="1"/>
</dbReference>
<reference evidence="7 8" key="1">
    <citation type="submission" date="2019-03" db="EMBL/GenBank/DDBJ databases">
        <title>Genomic Encyclopedia of Type Strains, Phase IV (KMG-IV): sequencing the most valuable type-strain genomes for metagenomic binning, comparative biology and taxonomic classification.</title>
        <authorList>
            <person name="Goeker M."/>
        </authorList>
    </citation>
    <scope>NUCLEOTIDE SEQUENCE [LARGE SCALE GENOMIC DNA]</scope>
    <source>
        <strain evidence="7 8">DSM 44496</strain>
    </source>
</reference>
<dbReference type="SUPFAM" id="SSF46689">
    <property type="entry name" value="Homeodomain-like"/>
    <property type="match status" value="1"/>
</dbReference>
<protein>
    <submittedName>
        <fullName evidence="7">TetR family transcriptional regulator</fullName>
    </submittedName>
</protein>
<dbReference type="GO" id="GO:0000976">
    <property type="term" value="F:transcription cis-regulatory region binding"/>
    <property type="evidence" value="ECO:0007669"/>
    <property type="project" value="TreeGrafter"/>
</dbReference>
<dbReference type="GO" id="GO:0045892">
    <property type="term" value="P:negative regulation of DNA-templated transcription"/>
    <property type="evidence" value="ECO:0007669"/>
    <property type="project" value="UniProtKB-ARBA"/>
</dbReference>